<dbReference type="Proteomes" id="UP000629468">
    <property type="component" value="Unassembled WGS sequence"/>
</dbReference>
<evidence type="ECO:0000256" key="1">
    <source>
        <dbReference type="SAM" id="MobiDB-lite"/>
    </source>
</evidence>
<evidence type="ECO:0000313" key="2">
    <source>
        <dbReference type="EMBL" id="KAF7773540.1"/>
    </source>
</evidence>
<feature type="region of interest" description="Disordered" evidence="1">
    <location>
        <begin position="235"/>
        <end position="285"/>
    </location>
</feature>
<evidence type="ECO:0000313" key="3">
    <source>
        <dbReference type="Proteomes" id="UP000629468"/>
    </source>
</evidence>
<feature type="compositionally biased region" description="Low complexity" evidence="1">
    <location>
        <begin position="237"/>
        <end position="255"/>
    </location>
</feature>
<name>A0A8H7F2E8_AGABI</name>
<feature type="compositionally biased region" description="Low complexity" evidence="1">
    <location>
        <begin position="332"/>
        <end position="343"/>
    </location>
</feature>
<feature type="region of interest" description="Disordered" evidence="1">
    <location>
        <begin position="312"/>
        <end position="383"/>
    </location>
</feature>
<feature type="compositionally biased region" description="Low complexity" evidence="1">
    <location>
        <begin position="406"/>
        <end position="430"/>
    </location>
</feature>
<accession>A0A8H7F2E8</accession>
<proteinExistence type="predicted"/>
<dbReference type="AlphaFoldDB" id="A0A8H7F2E8"/>
<feature type="region of interest" description="Disordered" evidence="1">
    <location>
        <begin position="406"/>
        <end position="444"/>
    </location>
</feature>
<reference evidence="2 3" key="1">
    <citation type="journal article" name="Sci. Rep.">
        <title>Telomere-to-telomere assembled and centromere annotated genomes of the two main subspecies of the button mushroom Agaricus bisporus reveal especially polymorphic chromosome ends.</title>
        <authorList>
            <person name="Sonnenberg A.S.M."/>
            <person name="Sedaghat-Telgerd N."/>
            <person name="Lavrijssen B."/>
            <person name="Ohm R.A."/>
            <person name="Hendrickx P.M."/>
            <person name="Scholtmeijer K."/>
            <person name="Baars J.J.P."/>
            <person name="van Peer A."/>
        </authorList>
    </citation>
    <scope>NUCLEOTIDE SEQUENCE [LARGE SCALE GENOMIC DNA]</scope>
    <source>
        <strain evidence="2 3">H119_p4</strain>
    </source>
</reference>
<comment type="caution">
    <text evidence="2">The sequence shown here is derived from an EMBL/GenBank/DDBJ whole genome shotgun (WGS) entry which is preliminary data.</text>
</comment>
<organism evidence="2 3">
    <name type="scientific">Agaricus bisporus var. burnettii</name>
    <dbReference type="NCBI Taxonomy" id="192524"/>
    <lineage>
        <taxon>Eukaryota</taxon>
        <taxon>Fungi</taxon>
        <taxon>Dikarya</taxon>
        <taxon>Basidiomycota</taxon>
        <taxon>Agaricomycotina</taxon>
        <taxon>Agaricomycetes</taxon>
        <taxon>Agaricomycetidae</taxon>
        <taxon>Agaricales</taxon>
        <taxon>Agaricineae</taxon>
        <taxon>Agaricaceae</taxon>
        <taxon>Agaricus</taxon>
    </lineage>
</organism>
<dbReference type="EMBL" id="JABXXO010000007">
    <property type="protein sequence ID" value="KAF7773540.1"/>
    <property type="molecule type" value="Genomic_DNA"/>
</dbReference>
<sequence>MVDYAVKGMRDSVNPSESQAQHRPGARVGAFLCKLVCVAVPPCSAAASGISTHLAHFSTFFTLPSLPNDVSRILPVLIEHSRQQSGPLRGHSVYPDRTIDKDMKSSTRRTIPPPIDLSIPGSNPLGTQSRTVLDKSSMGGPQPYTYDTEYVLDSKEAMLSVPTTADMPLTAATLWSPPSFSEAMPPQSNAHIQMTAISDGSLTSEQYESTLVPNRRRRSRSECGYRPLCYPSVLSNEASPSSELSKPSRSRLSSAPYFSPASFVPQRSASSVSRSKHELKASSSTDALAVMGKRNKLWASIAHLTSNASAVLDLDGSSNKTPTKEKTRRPGTSPVTVSSDTPSIGSEGSDTGRTAGVDMWKHGKNSRPSTASSATSGSSRSPLRLSKFEWPKQWRKRLSLLLSSSPVSPASLHSSTPSTSSTYSSSSLNLPPTPLTPASGDQCLHPLESLEEGHSQDLLQIPNKRNRSAPNLKLPPLSKEDLGKVNAYFAPPPPVHAVEAFNGFSRHRATSSDPKMMKSMLPLPSKLPKIPSGLKPPPVVIQPSVHLESDTDNASTVLPLSPDSSTSWNDMEDDSGVIYLTIIYHNITTARGGFRTNCLDDNHFFDHIYITFVFTTTLRIFPSSFFAIVSGTLAKLQFNVS</sequence>
<gene>
    <name evidence="2" type="ORF">Agabi119p4_5707</name>
</gene>
<protein>
    <submittedName>
        <fullName evidence="2">Uncharacterized protein</fullName>
    </submittedName>
</protein>
<feature type="region of interest" description="Disordered" evidence="1">
    <location>
        <begin position="1"/>
        <end position="21"/>
    </location>
</feature>
<feature type="compositionally biased region" description="Low complexity" evidence="1">
    <location>
        <begin position="366"/>
        <end position="382"/>
    </location>
</feature>
<feature type="region of interest" description="Disordered" evidence="1">
    <location>
        <begin position="86"/>
        <end position="125"/>
    </location>
</feature>